<proteinExistence type="predicted"/>
<sequence>MGQQLLGAGVLGDSLGALGHGVLGQLPRQQQADRGLDLPGGDGGALVVMSQAGGFPCDALKHIVDKGVHDAHGLGGDAGIGVHLLQHLVHVNGVTLLPCLPALLPIFLLGLGHRFLGAFLHGWSGLGWIRHDQLSLRFPFNEKTVPSASRAAAFIALPCK</sequence>
<reference evidence="1" key="2">
    <citation type="journal article" date="2010" name="Science">
        <title>The genome of the Western clawed frog Xenopus tropicalis.</title>
        <authorList>
            <person name="Hellsten U."/>
            <person name="Harland R.M."/>
            <person name="Gilchrist M.J."/>
            <person name="Hendrix D."/>
            <person name="Jurka J."/>
            <person name="Kapitonov V."/>
            <person name="Ovcharenko I."/>
            <person name="Putnam N.H."/>
            <person name="Shu S."/>
            <person name="Taher L."/>
            <person name="Blitz I.L."/>
            <person name="Blumberg B."/>
            <person name="Dichmann D.S."/>
            <person name="Dubchak I."/>
            <person name="Amaya E."/>
            <person name="Detter J.C."/>
            <person name="Fletcher R."/>
            <person name="Gerhard D.S."/>
            <person name="Goodstein D."/>
            <person name="Graves T."/>
            <person name="Grigoriev I.V."/>
            <person name="Grimwood J."/>
            <person name="Kawashima T."/>
            <person name="Lindquist E."/>
            <person name="Lucas S.M."/>
            <person name="Mead P.E."/>
            <person name="Mitros T."/>
            <person name="Ogino H."/>
            <person name="Ohta Y."/>
            <person name="Poliakov A.V."/>
            <person name="Pollet N."/>
            <person name="Robert J."/>
            <person name="Salamov A."/>
            <person name="Sater A.K."/>
            <person name="Schmutz J."/>
            <person name="Terry A."/>
            <person name="Vize P.D."/>
            <person name="Warren W.C."/>
            <person name="Wells D."/>
            <person name="Wills A."/>
            <person name="Wilson R.K."/>
            <person name="Zimmerman L.B."/>
            <person name="Zorn A.M."/>
            <person name="Grainger R."/>
            <person name="Grammer T."/>
            <person name="Khokha M.K."/>
            <person name="Richardson P.M."/>
            <person name="Rokhsar D.S."/>
        </authorList>
    </citation>
    <scope>NUCLEOTIDE SEQUENCE [LARGE SCALE GENOMIC DNA]</scope>
    <source>
        <strain evidence="1">Nigerian</strain>
    </source>
</reference>
<dbReference type="EMBL" id="KV466031">
    <property type="protein sequence ID" value="OCA13559.1"/>
    <property type="molecule type" value="Genomic_DNA"/>
</dbReference>
<name>A0A1B8XSD7_XENTR</name>
<protein>
    <submittedName>
        <fullName evidence="1">Uncharacterized protein</fullName>
    </submittedName>
</protein>
<reference evidence="1" key="3">
    <citation type="submission" date="2016-05" db="EMBL/GenBank/DDBJ databases">
        <title>WGS assembly of Xenopus tropicalis.</title>
        <authorList>
            <person name="Sessions A."/>
            <person name="Jenkins J."/>
            <person name="Mitros T."/>
            <person name="Lyons J.T."/>
            <person name="Dichmann D.S."/>
            <person name="Robert J."/>
            <person name="Harland R.M."/>
            <person name="Rokhsar D.S."/>
        </authorList>
    </citation>
    <scope>NUCLEOTIDE SEQUENCE</scope>
    <source>
        <strain evidence="1">Nigerian</strain>
    </source>
</reference>
<reference evidence="1" key="1">
    <citation type="submission" date="2009-11" db="EMBL/GenBank/DDBJ databases">
        <authorList>
            <consortium name="US DOE Joint Genome Institute (JGI-PGF)"/>
            <person name="Ottilar R."/>
            <person name="Schmutz J."/>
            <person name="Salamov A."/>
            <person name="Cheng J.F."/>
            <person name="Lucas S."/>
            <person name="Pitluck S."/>
            <person name="Gundlach H."/>
            <person name="Guo Y."/>
            <person name="Haberer G."/>
            <person name="Nasrallah J."/>
            <person name="Mayer K.F.X."/>
            <person name="van de Peer Y."/>
            <person name="Weigel D."/>
            <person name="Grigoriev I.V."/>
        </authorList>
    </citation>
    <scope>NUCLEOTIDE SEQUENCE</scope>
    <source>
        <strain evidence="1">Nigerian</strain>
    </source>
</reference>
<dbReference type="AlphaFoldDB" id="A0A1B8XSD7"/>
<gene>
    <name evidence="1" type="ORF">XENTR_v90030514mg</name>
</gene>
<evidence type="ECO:0000313" key="1">
    <source>
        <dbReference type="EMBL" id="OCA13559.1"/>
    </source>
</evidence>
<organism evidence="1">
    <name type="scientific">Xenopus tropicalis</name>
    <name type="common">Western clawed frog</name>
    <name type="synonym">Silurana tropicalis</name>
    <dbReference type="NCBI Taxonomy" id="8364"/>
    <lineage>
        <taxon>Eukaryota</taxon>
        <taxon>Metazoa</taxon>
        <taxon>Chordata</taxon>
        <taxon>Craniata</taxon>
        <taxon>Vertebrata</taxon>
        <taxon>Euteleostomi</taxon>
        <taxon>Amphibia</taxon>
        <taxon>Batrachia</taxon>
        <taxon>Anura</taxon>
        <taxon>Pipoidea</taxon>
        <taxon>Pipidae</taxon>
        <taxon>Xenopodinae</taxon>
        <taxon>Xenopus</taxon>
        <taxon>Silurana</taxon>
    </lineage>
</organism>
<accession>A0A1B8XSD7</accession>